<evidence type="ECO:0000313" key="1">
    <source>
        <dbReference type="EMBL" id="KAA1072414.1"/>
    </source>
</evidence>
<proteinExistence type="predicted"/>
<dbReference type="OrthoDB" id="2516525at2759"/>
<keyword evidence="2" id="KW-1185">Reference proteome</keyword>
<sequence>MRTLWRTALVSLPYAQDTLSVKPGPGLGDLFQVKQAEPWEPNQIRSLHTSEAPLVTLDLFPSIITDVSSPGTESSTTNPLGMRAPITAQADANVRVAGPNLLDDMHDDFLVHYESRSGSPTKDFLSGISDKRRLPASFWGELAQSRSQNQVVSQVTASQSTSDKDSESWLDLTLALADPETARKKQKIAPPAPAISADAMSGSIFSGKSYGHTPHSSLLLNHPGAVNKIQKITLTKPGGQVETTNSSLFPKKHVGKFFNSGTLLNPGLDLSHPGSSGEERQESTTSAVIAAVNGGMSPGKDYERISRKRKNKDTVFSPQSQMTTNHDIVGFRNLAETEEKDEAIHILLDKMKTELMLRDLFHSSYTEKVWAWIYGGTTYLIEPAHQELKLERRSKTSEFLREIVSMSNEIIQPSSHSTRNIITAAELHENVTQFVDLLLLTNLRLLRGLGSLTPEGYSEEHDLLHDWLLDILKNAQNRDSNLLDHRNNQIFPEITLKTVLDSVHNAFISKNSNRVIYQLVKKTNVVDTYVGVFSENQLKMTKTVITLLASYYKLHNPEKWRKQFRDEGAFLSYLAKLQNAHMNCEVKEIGESKEFIQVLEFLPWKNPLKESGEGTSRSFALSLRPSSSTRWNTWIDPFYMQGTPAIVGDEVWATISLIERGDQNVIAEDANALIPVLRRLERNRTNTFLSPAFWEMCDDRKISSNQIKSFSILIWVLNSALIETFGYRAEDPAYLEEQNLLQDDMLSILNSREDRVSEALVGLFFSSLMCQETIRKYQPVFKTNNTVSKREILMTEAATKMMVYHYQKRNIVKWLNLFKDEDGFFNGLKRIGNRMRSRRTHWKFLSPNFQPMRELELLPWKDTMYMNAKQRWLLARVFRRKHDQG</sequence>
<comment type="caution">
    <text evidence="1">The sequence shown here is derived from an EMBL/GenBank/DDBJ whole genome shotgun (WGS) entry which is preliminary data.</text>
</comment>
<gene>
    <name evidence="1" type="ORF">PGT21_034118</name>
</gene>
<organism evidence="1 2">
    <name type="scientific">Puccinia graminis f. sp. tritici</name>
    <dbReference type="NCBI Taxonomy" id="56615"/>
    <lineage>
        <taxon>Eukaryota</taxon>
        <taxon>Fungi</taxon>
        <taxon>Dikarya</taxon>
        <taxon>Basidiomycota</taxon>
        <taxon>Pucciniomycotina</taxon>
        <taxon>Pucciniomycetes</taxon>
        <taxon>Pucciniales</taxon>
        <taxon>Pucciniaceae</taxon>
        <taxon>Puccinia</taxon>
    </lineage>
</organism>
<protein>
    <submittedName>
        <fullName evidence="1">Uncharacterized protein</fullName>
    </submittedName>
</protein>
<name>A0A5B0M9D8_PUCGR</name>
<dbReference type="Proteomes" id="UP000324748">
    <property type="component" value="Unassembled WGS sequence"/>
</dbReference>
<evidence type="ECO:0000313" key="2">
    <source>
        <dbReference type="Proteomes" id="UP000324748"/>
    </source>
</evidence>
<dbReference type="EMBL" id="VSWC01000170">
    <property type="protein sequence ID" value="KAA1072414.1"/>
    <property type="molecule type" value="Genomic_DNA"/>
</dbReference>
<dbReference type="AlphaFoldDB" id="A0A5B0M9D8"/>
<reference evidence="1 2" key="1">
    <citation type="submission" date="2019-05" db="EMBL/GenBank/DDBJ databases">
        <title>Emergence of the Ug99 lineage of the wheat stem rust pathogen through somatic hybridization.</title>
        <authorList>
            <person name="Li F."/>
            <person name="Upadhyaya N.M."/>
            <person name="Sperschneider J."/>
            <person name="Matny O."/>
            <person name="Nguyen-Phuc H."/>
            <person name="Mago R."/>
            <person name="Raley C."/>
            <person name="Miller M.E."/>
            <person name="Silverstein K.A.T."/>
            <person name="Henningsen E."/>
            <person name="Hirsch C.D."/>
            <person name="Visser B."/>
            <person name="Pretorius Z.A."/>
            <person name="Steffenson B.J."/>
            <person name="Schwessinger B."/>
            <person name="Dodds P.N."/>
            <person name="Figueroa M."/>
        </authorList>
    </citation>
    <scope>NUCLEOTIDE SEQUENCE [LARGE SCALE GENOMIC DNA]</scope>
    <source>
        <strain evidence="1">21-0</strain>
    </source>
</reference>
<accession>A0A5B0M9D8</accession>